<evidence type="ECO:0000313" key="1">
    <source>
        <dbReference type="EMBL" id="MBE7700790.1"/>
    </source>
</evidence>
<evidence type="ECO:0000313" key="2">
    <source>
        <dbReference type="Proteomes" id="UP000822993"/>
    </source>
</evidence>
<dbReference type="RefSeq" id="WP_193720059.1">
    <property type="nucleotide sequence ID" value="NZ_JACSPN010000013.1"/>
</dbReference>
<protein>
    <submittedName>
        <fullName evidence="1">Uncharacterized protein</fullName>
    </submittedName>
</protein>
<accession>A0A9D5UA75</accession>
<comment type="caution">
    <text evidence="1">The sequence shown here is derived from an EMBL/GenBank/DDBJ whole genome shotgun (WGS) entry which is preliminary data.</text>
</comment>
<organism evidence="1 2">
    <name type="scientific">Oerskovia douganii</name>
    <dbReference type="NCBI Taxonomy" id="2762210"/>
    <lineage>
        <taxon>Bacteria</taxon>
        <taxon>Bacillati</taxon>
        <taxon>Actinomycetota</taxon>
        <taxon>Actinomycetes</taxon>
        <taxon>Micrococcales</taxon>
        <taxon>Cellulomonadaceae</taxon>
        <taxon>Oerskovia</taxon>
    </lineage>
</organism>
<dbReference type="AlphaFoldDB" id="A0A9D5UA75"/>
<name>A0A9D5UA75_9CELL</name>
<proteinExistence type="predicted"/>
<sequence length="60" mass="6383">MTLHQDGETDVAVFRGAFASESDALRAVGSVVVPPGGTVDVIPYGLDEVHWTEGFVTEYS</sequence>
<reference evidence="1 2" key="1">
    <citation type="submission" date="2020-08" db="EMBL/GenBank/DDBJ databases">
        <title>A Genomic Blueprint of the Chicken Gut Microbiome.</title>
        <authorList>
            <person name="Gilroy R."/>
            <person name="Ravi A."/>
            <person name="Getino M."/>
            <person name="Pursley I."/>
            <person name="Horton D.L."/>
            <person name="Alikhan N.-F."/>
            <person name="Baker D."/>
            <person name="Gharbi K."/>
            <person name="Hall N."/>
            <person name="Watson M."/>
            <person name="Adriaenssens E.M."/>
            <person name="Foster-Nyarko E."/>
            <person name="Jarju S."/>
            <person name="Secka A."/>
            <person name="Antonio M."/>
            <person name="Oren A."/>
            <person name="Chaudhuri R."/>
            <person name="La Ragione R.M."/>
            <person name="Hildebrand F."/>
            <person name="Pallen M.J."/>
        </authorList>
    </citation>
    <scope>NUCLEOTIDE SEQUENCE [LARGE SCALE GENOMIC DNA]</scope>
    <source>
        <strain evidence="1 2">Sa1BUA8</strain>
    </source>
</reference>
<keyword evidence="2" id="KW-1185">Reference proteome</keyword>
<gene>
    <name evidence="1" type="ORF">H9623_10810</name>
</gene>
<dbReference type="Proteomes" id="UP000822993">
    <property type="component" value="Unassembled WGS sequence"/>
</dbReference>
<dbReference type="EMBL" id="JACSPN010000013">
    <property type="protein sequence ID" value="MBE7700790.1"/>
    <property type="molecule type" value="Genomic_DNA"/>
</dbReference>